<feature type="transmembrane region" description="Helical" evidence="1">
    <location>
        <begin position="96"/>
        <end position="114"/>
    </location>
</feature>
<comment type="caution">
    <text evidence="3">The sequence shown here is derived from an EMBL/GenBank/DDBJ whole genome shotgun (WGS) entry which is preliminary data.</text>
</comment>
<dbReference type="EMBL" id="JANIEX010000803">
    <property type="protein sequence ID" value="KAJ3563042.1"/>
    <property type="molecule type" value="Genomic_DNA"/>
</dbReference>
<feature type="transmembrane region" description="Helical" evidence="1">
    <location>
        <begin position="64"/>
        <end position="84"/>
    </location>
</feature>
<evidence type="ECO:0000313" key="4">
    <source>
        <dbReference type="Proteomes" id="UP001213000"/>
    </source>
</evidence>
<evidence type="ECO:0000256" key="1">
    <source>
        <dbReference type="SAM" id="Phobius"/>
    </source>
</evidence>
<keyword evidence="1" id="KW-1133">Transmembrane helix</keyword>
<evidence type="ECO:0000313" key="3">
    <source>
        <dbReference type="EMBL" id="KAJ3563042.1"/>
    </source>
</evidence>
<proteinExistence type="predicted"/>
<dbReference type="Proteomes" id="UP001213000">
    <property type="component" value="Unassembled WGS sequence"/>
</dbReference>
<keyword evidence="1" id="KW-0472">Membrane</keyword>
<organism evidence="3 4">
    <name type="scientific">Leucocoprinus birnbaumii</name>
    <dbReference type="NCBI Taxonomy" id="56174"/>
    <lineage>
        <taxon>Eukaryota</taxon>
        <taxon>Fungi</taxon>
        <taxon>Dikarya</taxon>
        <taxon>Basidiomycota</taxon>
        <taxon>Agaricomycotina</taxon>
        <taxon>Agaricomycetes</taxon>
        <taxon>Agaricomycetidae</taxon>
        <taxon>Agaricales</taxon>
        <taxon>Agaricineae</taxon>
        <taxon>Agaricaceae</taxon>
        <taxon>Leucocoprinus</taxon>
    </lineage>
</organism>
<name>A0AAD5VL25_9AGAR</name>
<sequence>MAELAKMVQELQELYAHLQSIAEARYAITAMCGVWLYEWLLFLDEEIYLIHRATRMSMINVAYLFCRYYPAVLWIFVMWGIVGNHPVDLCLKVTKAINAFLAPCQFISQGVMLMRAYAFSSRNPRVLALLCTSYAVVIGINIWAFCVNVEVPVALYVVLGRSGCFGNYGQGIMGIRIGFTIVY</sequence>
<dbReference type="InterPro" id="IPR045340">
    <property type="entry name" value="DUF6533"/>
</dbReference>
<keyword evidence="1" id="KW-0812">Transmembrane</keyword>
<protein>
    <recommendedName>
        <fullName evidence="2">DUF6533 domain-containing protein</fullName>
    </recommendedName>
</protein>
<feature type="transmembrane region" description="Helical" evidence="1">
    <location>
        <begin position="126"/>
        <end position="145"/>
    </location>
</feature>
<reference evidence="3" key="1">
    <citation type="submission" date="2022-07" db="EMBL/GenBank/DDBJ databases">
        <title>Genome Sequence of Leucocoprinus birnbaumii.</title>
        <authorList>
            <person name="Buettner E."/>
        </authorList>
    </citation>
    <scope>NUCLEOTIDE SEQUENCE</scope>
    <source>
        <strain evidence="3">VT141</strain>
    </source>
</reference>
<evidence type="ECO:0000259" key="2">
    <source>
        <dbReference type="Pfam" id="PF20151"/>
    </source>
</evidence>
<dbReference type="Pfam" id="PF20151">
    <property type="entry name" value="DUF6533"/>
    <property type="match status" value="1"/>
</dbReference>
<dbReference type="AlphaFoldDB" id="A0AAD5VL25"/>
<keyword evidence="4" id="KW-1185">Reference proteome</keyword>
<accession>A0AAD5VL25</accession>
<feature type="domain" description="DUF6533" evidence="2">
    <location>
        <begin position="26"/>
        <end position="70"/>
    </location>
</feature>
<gene>
    <name evidence="3" type="ORF">NP233_g9199</name>
</gene>